<keyword evidence="2" id="KW-1185">Reference proteome</keyword>
<sequence>MDTTPWYSALSRPRGRYQAFVRAPVVSLCAPRLPARAGICGPGACARFRSPHAAVVSRYWGGPSSLWGCGMPGDGSGASMAAARRQPLRGGGEGMSGPGRQLRAGAGDDLANVDERIEALMTALMRTTLDLRNTRPVGDAEGSAMTERKMMLAAMEQMTLQLKQLRSDRDKLAGVQGDHEPLSAALSTASAPAPSTTPSTVEELFRMSGIDLLSRPTPVWDNVFKTKPKKRLVGFDDKAALCQCLAHLHSWFKKQKDEDSDNDQQSGSGKDSRKMRLCLFYLASFPGSGKSHLCRLLAEVLEGLRADDDKTLAQLLGAAQQGAALPRPAKCGEDLLLTPQTIEWAKDVQLMGVNLNSERWNLNEDSADGQLALMYGKFIPLYLRILFFACADMSNADAAEAVWIQLGTASVAALKTGSLTAADFQTAVLNLFKHRCGASAPHRPFILVLDELAKARSFCPAVYAVDKAHPDASSSFRSKCCELANKVNGHVLVVSLDEALPAAETVASGRHAQELVLLPPFPTRKLVQLALLRLSERSLYLNNNGQLSFVGDESGSLISIEQYASTLSAFVGADARFAIHLSDALEAAVAGSTLSAAVTSAASEDAVTCAGVWDHAAADLIVAHAIRGAVVRSASTLAESMPPDVAVPLPAAGDTWDEVRLKGLIQAIGGPTYVVKMPLYMVWRLDESAARAHPLRLALFNMVDHSGDNIILKWQTWEGLWNNLEIALAHARRLVSRSDSEALSVMYPSTSFFGSSLSFIRACADVKSLPTGVDTRLLPSLLRRFFSNDLSLTKLVCRLPHNAAAIDAVRFVADDEGRLRILCYQTKMSDVGKALSWKDACDLVKSMRVWLAVAAWTATCRPSEVPTSPLTKEQQHMKDLWTKMDGAAGSEQKVDVEGRWWKDAGTRLSNPAAVHAFVNAEWSKFPPTSSSPQEVARAVSSVLVQAVFVVAVCRPRGKRFLADSRDAPIYMRRAIVVTSEDLPKHAGDFLSTIVCDCGRTPSSSFSVQPGVGSTD</sequence>
<reference evidence="1" key="1">
    <citation type="submission" date="2019-11" db="EMBL/GenBank/DDBJ databases">
        <title>Nori genome reveals adaptations in red seaweeds to the harsh intertidal environment.</title>
        <authorList>
            <person name="Wang D."/>
            <person name="Mao Y."/>
        </authorList>
    </citation>
    <scope>NUCLEOTIDE SEQUENCE</scope>
    <source>
        <tissue evidence="1">Gametophyte</tissue>
    </source>
</reference>
<comment type="caution">
    <text evidence="1">The sequence shown here is derived from an EMBL/GenBank/DDBJ whole genome shotgun (WGS) entry which is preliminary data.</text>
</comment>
<evidence type="ECO:0000313" key="1">
    <source>
        <dbReference type="EMBL" id="KAK1860988.1"/>
    </source>
</evidence>
<protein>
    <submittedName>
        <fullName evidence="1">Uncharacterized protein</fullName>
    </submittedName>
</protein>
<evidence type="ECO:0000313" key="2">
    <source>
        <dbReference type="Proteomes" id="UP000798662"/>
    </source>
</evidence>
<gene>
    <name evidence="1" type="ORF">I4F81_003573</name>
</gene>
<dbReference type="EMBL" id="CM020618">
    <property type="protein sequence ID" value="KAK1860988.1"/>
    <property type="molecule type" value="Genomic_DNA"/>
</dbReference>
<name>A0ACC3BTV5_PYRYE</name>
<dbReference type="Proteomes" id="UP000798662">
    <property type="component" value="Chromosome 1"/>
</dbReference>
<proteinExistence type="predicted"/>
<accession>A0ACC3BTV5</accession>
<organism evidence="1 2">
    <name type="scientific">Pyropia yezoensis</name>
    <name type="common">Susabi-nori</name>
    <name type="synonym">Porphyra yezoensis</name>
    <dbReference type="NCBI Taxonomy" id="2788"/>
    <lineage>
        <taxon>Eukaryota</taxon>
        <taxon>Rhodophyta</taxon>
        <taxon>Bangiophyceae</taxon>
        <taxon>Bangiales</taxon>
        <taxon>Bangiaceae</taxon>
        <taxon>Pyropia</taxon>
    </lineage>
</organism>